<gene>
    <name evidence="11" type="ORF">HGRIS_003048</name>
</gene>
<evidence type="ECO:0000256" key="8">
    <source>
        <dbReference type="ARBA" id="ARBA00045670"/>
    </source>
</evidence>
<evidence type="ECO:0000256" key="6">
    <source>
        <dbReference type="ARBA" id="ARBA00022989"/>
    </source>
</evidence>
<accession>A0ABR3JN25</accession>
<comment type="function">
    <text evidence="8">Essential component of the signal peptidase complex (SPC) which catalyzes the cleavage of N-terminal signal sequences from nascent proteins as they are translocated into the lumen of the endoplasmic reticulum. Essential for the SPC catalytic activity, possibly by stabilizing and positioning the active center of the complex close to the lumenal surface. Essential for viability.</text>
</comment>
<evidence type="ECO:0000256" key="2">
    <source>
        <dbReference type="ARBA" id="ARBA00009289"/>
    </source>
</evidence>
<evidence type="ECO:0000256" key="1">
    <source>
        <dbReference type="ARBA" id="ARBA00004648"/>
    </source>
</evidence>
<dbReference type="EMBL" id="JASNQZ010000006">
    <property type="protein sequence ID" value="KAL0956946.1"/>
    <property type="molecule type" value="Genomic_DNA"/>
</dbReference>
<dbReference type="Proteomes" id="UP001556367">
    <property type="component" value="Unassembled WGS sequence"/>
</dbReference>
<evidence type="ECO:0000256" key="4">
    <source>
        <dbReference type="ARBA" id="ARBA00022824"/>
    </source>
</evidence>
<evidence type="ECO:0000256" key="3">
    <source>
        <dbReference type="ARBA" id="ARBA00022692"/>
    </source>
</evidence>
<feature type="transmembrane region" description="Helical" evidence="10">
    <location>
        <begin position="12"/>
        <end position="33"/>
    </location>
</feature>
<comment type="caution">
    <text evidence="11">The sequence shown here is derived from an EMBL/GenBank/DDBJ whole genome shotgun (WGS) entry which is preliminary data.</text>
</comment>
<evidence type="ECO:0000256" key="7">
    <source>
        <dbReference type="ARBA" id="ARBA00023136"/>
    </source>
</evidence>
<organism evidence="11 12">
    <name type="scientific">Hohenbuehelia grisea</name>
    <dbReference type="NCBI Taxonomy" id="104357"/>
    <lineage>
        <taxon>Eukaryota</taxon>
        <taxon>Fungi</taxon>
        <taxon>Dikarya</taxon>
        <taxon>Basidiomycota</taxon>
        <taxon>Agaricomycotina</taxon>
        <taxon>Agaricomycetes</taxon>
        <taxon>Agaricomycetidae</taxon>
        <taxon>Agaricales</taxon>
        <taxon>Pleurotineae</taxon>
        <taxon>Pleurotaceae</taxon>
        <taxon>Hohenbuehelia</taxon>
    </lineage>
</organism>
<proteinExistence type="inferred from homology"/>
<evidence type="ECO:0000256" key="9">
    <source>
        <dbReference type="PIRNR" id="PIRNR016089"/>
    </source>
</evidence>
<keyword evidence="7 9" id="KW-0472">Membrane</keyword>
<keyword evidence="3 10" id="KW-0812">Transmembrane</keyword>
<dbReference type="InterPro" id="IPR007653">
    <property type="entry name" value="SPC3"/>
</dbReference>
<evidence type="ECO:0000313" key="11">
    <source>
        <dbReference type="EMBL" id="KAL0956946.1"/>
    </source>
</evidence>
<reference evidence="12" key="1">
    <citation type="submission" date="2024-06" db="EMBL/GenBank/DDBJ databases">
        <title>Multi-omics analyses provide insights into the biosynthesis of the anticancer antibiotic pleurotin in Hohenbuehelia grisea.</title>
        <authorList>
            <person name="Weaver J.A."/>
            <person name="Alberti F."/>
        </authorList>
    </citation>
    <scope>NUCLEOTIDE SEQUENCE [LARGE SCALE GENOMIC DNA]</scope>
    <source>
        <strain evidence="12">T-177</strain>
    </source>
</reference>
<dbReference type="PANTHER" id="PTHR12804:SF0">
    <property type="entry name" value="SIGNAL PEPTIDASE COMPLEX SUBUNIT 3"/>
    <property type="match status" value="1"/>
</dbReference>
<keyword evidence="12" id="KW-1185">Reference proteome</keyword>
<sequence>MHSIFARLNNSTSLLSSCLMGLLFAISLTTFLFNEEAHGQIVPASVKVLDARLPRQRYRTQEAVFTQFNVTADLTPLFHWNTKQVFVYLQAEYNNSKGVQNEVVVWDRIVRRKSDAVIRTRAMSKYSIRDLTRSFKKIPGAHFTLKYNIMPYVGVLTSGDIARTSELVTFPAAQRAVS</sequence>
<keyword evidence="6 10" id="KW-1133">Transmembrane helix</keyword>
<keyword evidence="4 9" id="KW-0256">Endoplasmic reticulum</keyword>
<dbReference type="PANTHER" id="PTHR12804">
    <property type="entry name" value="MICROSOMAL SIGNAL PEPTIDASE 23 KD SUBUNIT SPC22/23"/>
    <property type="match status" value="1"/>
</dbReference>
<keyword evidence="5" id="KW-0735">Signal-anchor</keyword>
<comment type="subcellular location">
    <subcellularLocation>
        <location evidence="1">Endoplasmic reticulum membrane</location>
        <topology evidence="1">Single-pass type II membrane protein</topology>
    </subcellularLocation>
</comment>
<protein>
    <recommendedName>
        <fullName evidence="9">Signal peptidase subunit 3</fullName>
    </recommendedName>
</protein>
<comment type="similarity">
    <text evidence="2 9">Belongs to the SPCS3 family.</text>
</comment>
<dbReference type="Pfam" id="PF04573">
    <property type="entry name" value="SPC22"/>
    <property type="match status" value="1"/>
</dbReference>
<evidence type="ECO:0000256" key="5">
    <source>
        <dbReference type="ARBA" id="ARBA00022968"/>
    </source>
</evidence>
<evidence type="ECO:0000256" key="10">
    <source>
        <dbReference type="SAM" id="Phobius"/>
    </source>
</evidence>
<evidence type="ECO:0000313" key="12">
    <source>
        <dbReference type="Proteomes" id="UP001556367"/>
    </source>
</evidence>
<dbReference type="PIRSF" id="PIRSF016089">
    <property type="entry name" value="SPC22"/>
    <property type="match status" value="1"/>
</dbReference>
<name>A0ABR3JN25_9AGAR</name>
<dbReference type="PROSITE" id="PS51257">
    <property type="entry name" value="PROKAR_LIPOPROTEIN"/>
    <property type="match status" value="1"/>
</dbReference>